<dbReference type="Proteomes" id="UP000001639">
    <property type="component" value="Segment"/>
</dbReference>
<dbReference type="RefSeq" id="YP_004782414.1">
    <property type="nucleotide sequence ID" value="NC_015938.1"/>
</dbReference>
<name>G0X4X2_9CAUD</name>
<dbReference type="KEGG" id="vg:11117506"/>
<reference evidence="1 2" key="1">
    <citation type="journal article" date="2011" name="Arch. Virol.">
        <title>The genome sequence of enterobacterial phage 7-11, which possesses an unusually elongated head.</title>
        <authorList>
            <person name="Kropinski A.M."/>
            <person name="Lingohr E.J."/>
            <person name="Ackermann H.W."/>
        </authorList>
    </citation>
    <scope>NUCLEOTIDE SEQUENCE [LARGE SCALE GENOMIC DNA]</scope>
</reference>
<keyword evidence="2" id="KW-1185">Reference proteome</keyword>
<evidence type="ECO:0000313" key="1">
    <source>
        <dbReference type="EMBL" id="AEK81954.1"/>
    </source>
</evidence>
<organism evidence="1 2">
    <name type="scientific">Salmonella phage 7-11</name>
    <dbReference type="NCBI Taxonomy" id="1054968"/>
    <lineage>
        <taxon>Viruses</taxon>
        <taxon>Duplodnaviria</taxon>
        <taxon>Heunggongvirae</taxon>
        <taxon>Uroviricota</taxon>
        <taxon>Caudoviricetes</taxon>
        <taxon>Grimontviridae</taxon>
        <taxon>Moazamivirus</taxon>
        <taxon>Moazamivirus 711</taxon>
    </lineage>
</organism>
<accession>G0X4X2</accession>
<evidence type="ECO:0000313" key="2">
    <source>
        <dbReference type="Proteomes" id="UP000001639"/>
    </source>
</evidence>
<sequence length="75" mass="8636">MKVAVLQVTADSYSAYNEFEWQLKGVFWNIEDADRVGREYVKENPDQDYEVMEISVLGAPNEGLRLGDDGLRRTH</sequence>
<proteinExistence type="predicted"/>
<protein>
    <submittedName>
        <fullName evidence="1">Uncharacterized protein</fullName>
    </submittedName>
</protein>
<dbReference type="GeneID" id="11117506"/>
<dbReference type="EMBL" id="HM997019">
    <property type="protein sequence ID" value="AEK81954.1"/>
    <property type="molecule type" value="Genomic_DNA"/>
</dbReference>